<comment type="caution">
    <text evidence="1">The sequence shown here is derived from an EMBL/GenBank/DDBJ whole genome shotgun (WGS) entry which is preliminary data.</text>
</comment>
<gene>
    <name evidence="1" type="ORF">K3G42_009335</name>
</gene>
<sequence length="204" mass="22077">MSDMDGATGEFPTGEPDRGTEPHLGNEDAVAGKGAGGTDALAPDRPVSHCSGWCCASRDANMDSLYYVAPPWKVCWGTKPKGQRESTWLTQPMDQDIYTDWDPETQDEWLKAQTQMGTWAPKRGVGRGLPRHRVAVCPSKRSSPLRASSGEVMQPVRTNGVGKKPPFKRGLELRVEVCEASSASKEAGDRESSEELAGNDSDLA</sequence>
<dbReference type="Proteomes" id="UP000827872">
    <property type="component" value="Linkage Group LG17"/>
</dbReference>
<organism evidence="1 2">
    <name type="scientific">Sphaerodactylus townsendi</name>
    <dbReference type="NCBI Taxonomy" id="933632"/>
    <lineage>
        <taxon>Eukaryota</taxon>
        <taxon>Metazoa</taxon>
        <taxon>Chordata</taxon>
        <taxon>Craniata</taxon>
        <taxon>Vertebrata</taxon>
        <taxon>Euteleostomi</taxon>
        <taxon>Lepidosauria</taxon>
        <taxon>Squamata</taxon>
        <taxon>Bifurcata</taxon>
        <taxon>Gekkota</taxon>
        <taxon>Sphaerodactylidae</taxon>
        <taxon>Sphaerodactylus</taxon>
    </lineage>
</organism>
<proteinExistence type="predicted"/>
<reference evidence="1" key="1">
    <citation type="submission" date="2021-08" db="EMBL/GenBank/DDBJ databases">
        <title>The first chromosome-level gecko genome reveals the dynamic sex chromosomes of Neotropical dwarf geckos (Sphaerodactylidae: Sphaerodactylus).</title>
        <authorList>
            <person name="Pinto B.J."/>
            <person name="Keating S.E."/>
            <person name="Gamble T."/>
        </authorList>
    </citation>
    <scope>NUCLEOTIDE SEQUENCE</scope>
    <source>
        <strain evidence="1">TG3544</strain>
    </source>
</reference>
<evidence type="ECO:0000313" key="1">
    <source>
        <dbReference type="EMBL" id="KAH7987682.1"/>
    </source>
</evidence>
<evidence type="ECO:0000313" key="2">
    <source>
        <dbReference type="Proteomes" id="UP000827872"/>
    </source>
</evidence>
<accession>A0ACB8E6D5</accession>
<keyword evidence="2" id="KW-1185">Reference proteome</keyword>
<protein>
    <submittedName>
        <fullName evidence="1">Uncharacterized protein</fullName>
    </submittedName>
</protein>
<dbReference type="EMBL" id="CM037630">
    <property type="protein sequence ID" value="KAH7987682.1"/>
    <property type="molecule type" value="Genomic_DNA"/>
</dbReference>
<name>A0ACB8E6D5_9SAUR</name>